<protein>
    <submittedName>
        <fullName evidence="7">FAD-dependent monooxygenase</fullName>
    </submittedName>
</protein>
<dbReference type="PRINTS" id="PR00420">
    <property type="entry name" value="RNGMNOXGNASE"/>
</dbReference>
<evidence type="ECO:0000256" key="2">
    <source>
        <dbReference type="ARBA" id="ARBA00022630"/>
    </source>
</evidence>
<gene>
    <name evidence="7" type="ORF">Q2T52_23800</name>
</gene>
<dbReference type="InterPro" id="IPR002938">
    <property type="entry name" value="FAD-bd"/>
</dbReference>
<sequence>MAVQNAAIVGAGMAGLTAALSLSQRGIRCQVIEQAPYLAEVGAGLQISPNAARVLARVGVLPEIEKIWCEPQRISLVSGQSLKTLAEVPVGRFARERWRAPYGVLHRSTLQNALERAVSAEPLCSLHLGHRLTVANASHIEALTGVRPDLIIGADGVWSQVRASVPGSPRPDFSSNVAWRFTIAENEAPAFLARDRVMAMLGASAHVVSYPLREMQGFNVVAIAAGVSPGETWDAQASQQNRHMLFAQFKNWHPQIIALLRQSESASFWPLYQVSDGRWQNDKDIVLVGDAAHAMMPFSAQGAAMAIEDAWELAQQVTRFSTLPEALGAYEQQRKARAQKVKARGSFNRFAYHATGPVRVARDIVLKLRSPSSLAADLDWLYGYDTGA</sequence>
<proteinExistence type="predicted"/>
<organism evidence="7 8">
    <name type="scientific">Rhizobium oryzicola</name>
    <dbReference type="NCBI Taxonomy" id="1232668"/>
    <lineage>
        <taxon>Bacteria</taxon>
        <taxon>Pseudomonadati</taxon>
        <taxon>Pseudomonadota</taxon>
        <taxon>Alphaproteobacteria</taxon>
        <taxon>Hyphomicrobiales</taxon>
        <taxon>Rhizobiaceae</taxon>
        <taxon>Rhizobium/Agrobacterium group</taxon>
        <taxon>Rhizobium</taxon>
    </lineage>
</organism>
<evidence type="ECO:0000256" key="3">
    <source>
        <dbReference type="ARBA" id="ARBA00022827"/>
    </source>
</evidence>
<accession>A0ABT8T4N5</accession>
<dbReference type="InterPro" id="IPR050493">
    <property type="entry name" value="FAD-dep_Monooxygenase_BioMet"/>
</dbReference>
<name>A0ABT8T4N5_9HYPH</name>
<dbReference type="SUPFAM" id="SSF54373">
    <property type="entry name" value="FAD-linked reductases, C-terminal domain"/>
    <property type="match status" value="1"/>
</dbReference>
<dbReference type="Pfam" id="PF01494">
    <property type="entry name" value="FAD_binding_3"/>
    <property type="match status" value="1"/>
</dbReference>
<dbReference type="InterPro" id="IPR036188">
    <property type="entry name" value="FAD/NAD-bd_sf"/>
</dbReference>
<dbReference type="Gene3D" id="3.50.50.60">
    <property type="entry name" value="FAD/NAD(P)-binding domain"/>
    <property type="match status" value="1"/>
</dbReference>
<dbReference type="PANTHER" id="PTHR13789:SF318">
    <property type="entry name" value="GERANYLGERANYL DIPHOSPHATE REDUCTASE"/>
    <property type="match status" value="1"/>
</dbReference>
<keyword evidence="5 7" id="KW-0503">Monooxygenase</keyword>
<evidence type="ECO:0000256" key="4">
    <source>
        <dbReference type="ARBA" id="ARBA00023002"/>
    </source>
</evidence>
<reference evidence="7" key="2">
    <citation type="submission" date="2023-07" db="EMBL/GenBank/DDBJ databases">
        <authorList>
            <person name="Sun H."/>
        </authorList>
    </citation>
    <scope>NUCLEOTIDE SEQUENCE</scope>
    <source>
        <strain evidence="7">05753</strain>
    </source>
</reference>
<evidence type="ECO:0000313" key="7">
    <source>
        <dbReference type="EMBL" id="MDO1585126.1"/>
    </source>
</evidence>
<evidence type="ECO:0000259" key="6">
    <source>
        <dbReference type="Pfam" id="PF01494"/>
    </source>
</evidence>
<dbReference type="RefSeq" id="WP_302079414.1">
    <property type="nucleotide sequence ID" value="NZ_JAUKWQ010000012.1"/>
</dbReference>
<keyword evidence="8" id="KW-1185">Reference proteome</keyword>
<evidence type="ECO:0000256" key="5">
    <source>
        <dbReference type="ARBA" id="ARBA00023033"/>
    </source>
</evidence>
<dbReference type="Proteomes" id="UP001169006">
    <property type="component" value="Unassembled WGS sequence"/>
</dbReference>
<dbReference type="PANTHER" id="PTHR13789">
    <property type="entry name" value="MONOOXYGENASE"/>
    <property type="match status" value="1"/>
</dbReference>
<keyword evidence="2" id="KW-0285">Flavoprotein</keyword>
<evidence type="ECO:0000256" key="1">
    <source>
        <dbReference type="ARBA" id="ARBA00001974"/>
    </source>
</evidence>
<keyword evidence="3" id="KW-0274">FAD</keyword>
<comment type="cofactor">
    <cofactor evidence="1">
        <name>FAD</name>
        <dbReference type="ChEBI" id="CHEBI:57692"/>
    </cofactor>
</comment>
<dbReference type="SUPFAM" id="SSF51905">
    <property type="entry name" value="FAD/NAD(P)-binding domain"/>
    <property type="match status" value="1"/>
</dbReference>
<dbReference type="GO" id="GO:0004497">
    <property type="term" value="F:monooxygenase activity"/>
    <property type="evidence" value="ECO:0007669"/>
    <property type="project" value="UniProtKB-KW"/>
</dbReference>
<keyword evidence="4" id="KW-0560">Oxidoreductase</keyword>
<reference evidence="7" key="1">
    <citation type="journal article" date="2015" name="Int. J. Syst. Evol. Microbiol.">
        <title>Rhizobium oryzicola sp. nov., potential plant-growth-promoting endophytic bacteria isolated from rice roots.</title>
        <authorList>
            <person name="Zhang X.X."/>
            <person name="Gao J.S."/>
            <person name="Cao Y.H."/>
            <person name="Sheirdil R.A."/>
            <person name="Wang X.C."/>
            <person name="Zhang L."/>
        </authorList>
    </citation>
    <scope>NUCLEOTIDE SEQUENCE</scope>
    <source>
        <strain evidence="7">05753</strain>
    </source>
</reference>
<comment type="caution">
    <text evidence="7">The sequence shown here is derived from an EMBL/GenBank/DDBJ whole genome shotgun (WGS) entry which is preliminary data.</text>
</comment>
<feature type="domain" description="FAD-binding" evidence="6">
    <location>
        <begin position="6"/>
        <end position="342"/>
    </location>
</feature>
<evidence type="ECO:0000313" key="8">
    <source>
        <dbReference type="Proteomes" id="UP001169006"/>
    </source>
</evidence>
<dbReference type="EMBL" id="JAUKWQ010000012">
    <property type="protein sequence ID" value="MDO1585126.1"/>
    <property type="molecule type" value="Genomic_DNA"/>
</dbReference>